<dbReference type="EMBL" id="FOSQ01000031">
    <property type="protein sequence ID" value="SFL16311.1"/>
    <property type="molecule type" value="Genomic_DNA"/>
</dbReference>
<proteinExistence type="predicted"/>
<keyword evidence="2" id="KW-1185">Reference proteome</keyword>
<name>A0A1I4FIM1_9PROT</name>
<evidence type="ECO:0000313" key="1">
    <source>
        <dbReference type="EMBL" id="SFL16311.1"/>
    </source>
</evidence>
<accession>A0A1I4FIM1</accession>
<gene>
    <name evidence="1" type="ORF">SAMN02745775_1312</name>
</gene>
<dbReference type="Proteomes" id="UP000199473">
    <property type="component" value="Unassembled WGS sequence"/>
</dbReference>
<dbReference type="AlphaFoldDB" id="A0A1I4FIM1"/>
<sequence>MAERVERLAAAQERPTERFMAAALLLQASITTPRPWLREYQAMVDLAPPGALSQPAAEVLLSHAARGVPSEAELRERFAVLMPQLIARAPRGETALGSTVAAVRGGLASVGLTAPPAPTDQEQAIAGVAQQLRRGNLAAAVSDAASLDAGMQPLLSGWLAQARARLAVEQAVQETLLRLLSPAARSS</sequence>
<evidence type="ECO:0000313" key="2">
    <source>
        <dbReference type="Proteomes" id="UP000199473"/>
    </source>
</evidence>
<protein>
    <submittedName>
        <fullName evidence="1">Uncharacterized protein</fullName>
    </submittedName>
</protein>
<dbReference type="STRING" id="1123062.SAMN02745775_1312"/>
<reference evidence="1 2" key="1">
    <citation type="submission" date="2016-10" db="EMBL/GenBank/DDBJ databases">
        <authorList>
            <person name="de Groot N.N."/>
        </authorList>
    </citation>
    <scope>NUCLEOTIDE SEQUENCE [LARGE SCALE GENOMIC DNA]</scope>
    <source>
        <strain evidence="1 2">DSM 19981</strain>
    </source>
</reference>
<organism evidence="1 2">
    <name type="scientific">Falsiroseomonas stagni DSM 19981</name>
    <dbReference type="NCBI Taxonomy" id="1123062"/>
    <lineage>
        <taxon>Bacteria</taxon>
        <taxon>Pseudomonadati</taxon>
        <taxon>Pseudomonadota</taxon>
        <taxon>Alphaproteobacteria</taxon>
        <taxon>Acetobacterales</taxon>
        <taxon>Roseomonadaceae</taxon>
        <taxon>Falsiroseomonas</taxon>
    </lineage>
</organism>